<sequence>MPPRQKSEGWCSGKSIISGAIVALIIVVAWDVQVLDFKRASAKNSKVLFRGLTEDEAPEAPVEPLKPSVTSAPKHVMRTASKKTQELPKDPIPGEDDPEPSEIHVASPPPAPCPPPLSSPPPPFSPPPDLKPPPEVVGAAERKRPPNMCTPKPWSEDSHKSLGKLQQFRGGDMMDPKVLDRVAESRSFNCEIIVFASNEGGVLMAANTIHQLHKLGIDHYIWIVRKEEHCARLLDGPTKPSCVHTSLFRNHPGFPYWGLGECTHCADAFPVWISRIMILDELIERGLNPMYVDNDVSFQEDPYRLLKSAELAEHNLMMQLEQHNIHGLNIGMIYCQDCVPGGRGQWVLRGATSSPRLRKPRPLPDLLHGLINVR</sequence>
<organism evidence="3 4">
    <name type="scientific">Cymbomonas tetramitiformis</name>
    <dbReference type="NCBI Taxonomy" id="36881"/>
    <lineage>
        <taxon>Eukaryota</taxon>
        <taxon>Viridiplantae</taxon>
        <taxon>Chlorophyta</taxon>
        <taxon>Pyramimonadophyceae</taxon>
        <taxon>Pyramimonadales</taxon>
        <taxon>Pyramimonadaceae</taxon>
        <taxon>Cymbomonas</taxon>
    </lineage>
</organism>
<accession>A0AAE0FRR1</accession>
<name>A0AAE0FRR1_9CHLO</name>
<protein>
    <recommendedName>
        <fullName evidence="5">Nucleotide-diphospho-sugar transferase domain-containing protein</fullName>
    </recommendedName>
</protein>
<reference evidence="3 4" key="1">
    <citation type="journal article" date="2015" name="Genome Biol. Evol.">
        <title>Comparative Genomics of a Bacterivorous Green Alga Reveals Evolutionary Causalities and Consequences of Phago-Mixotrophic Mode of Nutrition.</title>
        <authorList>
            <person name="Burns J.A."/>
            <person name="Paasch A."/>
            <person name="Narechania A."/>
            <person name="Kim E."/>
        </authorList>
    </citation>
    <scope>NUCLEOTIDE SEQUENCE [LARGE SCALE GENOMIC DNA]</scope>
    <source>
        <strain evidence="3 4">PLY_AMNH</strain>
    </source>
</reference>
<dbReference type="AlphaFoldDB" id="A0AAE0FRR1"/>
<feature type="compositionally biased region" description="Pro residues" evidence="1">
    <location>
        <begin position="107"/>
        <end position="135"/>
    </location>
</feature>
<proteinExistence type="predicted"/>
<evidence type="ECO:0000313" key="4">
    <source>
        <dbReference type="Proteomes" id="UP001190700"/>
    </source>
</evidence>
<evidence type="ECO:0008006" key="5">
    <source>
        <dbReference type="Google" id="ProtNLM"/>
    </source>
</evidence>
<feature type="transmembrane region" description="Helical" evidence="2">
    <location>
        <begin position="12"/>
        <end position="30"/>
    </location>
</feature>
<dbReference type="Proteomes" id="UP001190700">
    <property type="component" value="Unassembled WGS sequence"/>
</dbReference>
<dbReference type="EMBL" id="LGRX02014866">
    <property type="protein sequence ID" value="KAK3264006.1"/>
    <property type="molecule type" value="Genomic_DNA"/>
</dbReference>
<keyword evidence="2" id="KW-0472">Membrane</keyword>
<evidence type="ECO:0000256" key="2">
    <source>
        <dbReference type="SAM" id="Phobius"/>
    </source>
</evidence>
<keyword evidence="4" id="KW-1185">Reference proteome</keyword>
<comment type="caution">
    <text evidence="3">The sequence shown here is derived from an EMBL/GenBank/DDBJ whole genome shotgun (WGS) entry which is preliminary data.</text>
</comment>
<keyword evidence="2" id="KW-1133">Transmembrane helix</keyword>
<feature type="region of interest" description="Disordered" evidence="1">
    <location>
        <begin position="56"/>
        <end position="159"/>
    </location>
</feature>
<keyword evidence="2" id="KW-0812">Transmembrane</keyword>
<evidence type="ECO:0000256" key="1">
    <source>
        <dbReference type="SAM" id="MobiDB-lite"/>
    </source>
</evidence>
<evidence type="ECO:0000313" key="3">
    <source>
        <dbReference type="EMBL" id="KAK3264006.1"/>
    </source>
</evidence>
<gene>
    <name evidence="3" type="ORF">CYMTET_27226</name>
</gene>